<evidence type="ECO:0000256" key="5">
    <source>
        <dbReference type="ARBA" id="ARBA00022840"/>
    </source>
</evidence>
<dbReference type="EMBL" id="CAJPEV010001508">
    <property type="protein sequence ID" value="CAG0893023.1"/>
    <property type="molecule type" value="Genomic_DNA"/>
</dbReference>
<dbReference type="PANTHER" id="PTHR24346:SF82">
    <property type="entry name" value="KP78A-RELATED"/>
    <property type="match status" value="1"/>
</dbReference>
<dbReference type="PROSITE" id="PS00107">
    <property type="entry name" value="PROTEIN_KINASE_ATP"/>
    <property type="match status" value="1"/>
</dbReference>
<feature type="compositionally biased region" description="Polar residues" evidence="7">
    <location>
        <begin position="317"/>
        <end position="326"/>
    </location>
</feature>
<dbReference type="Gene3D" id="1.10.510.10">
    <property type="entry name" value="Transferase(Phosphotransferase) domain 1"/>
    <property type="match status" value="1"/>
</dbReference>
<evidence type="ECO:0000256" key="4">
    <source>
        <dbReference type="ARBA" id="ARBA00022777"/>
    </source>
</evidence>
<dbReference type="OrthoDB" id="541276at2759"/>
<name>A0A7R8XDA0_9CRUS</name>
<dbReference type="GO" id="GO:0005524">
    <property type="term" value="F:ATP binding"/>
    <property type="evidence" value="ECO:0007669"/>
    <property type="project" value="UniProtKB-UniRule"/>
</dbReference>
<gene>
    <name evidence="9" type="ORF">DSTB1V02_LOCUS7425</name>
</gene>
<dbReference type="SMART" id="SM00220">
    <property type="entry name" value="S_TKc"/>
    <property type="match status" value="1"/>
</dbReference>
<dbReference type="SUPFAM" id="SSF56112">
    <property type="entry name" value="Protein kinase-like (PK-like)"/>
    <property type="match status" value="1"/>
</dbReference>
<dbReference type="Pfam" id="PF00069">
    <property type="entry name" value="Pkinase"/>
    <property type="match status" value="1"/>
</dbReference>
<evidence type="ECO:0000256" key="3">
    <source>
        <dbReference type="ARBA" id="ARBA00022741"/>
    </source>
</evidence>
<dbReference type="InterPro" id="IPR000719">
    <property type="entry name" value="Prot_kinase_dom"/>
</dbReference>
<reference evidence="9" key="1">
    <citation type="submission" date="2020-11" db="EMBL/GenBank/DDBJ databases">
        <authorList>
            <person name="Tran Van P."/>
        </authorList>
    </citation>
    <scope>NUCLEOTIDE SEQUENCE</scope>
</reference>
<keyword evidence="4" id="KW-0418">Kinase</keyword>
<keyword evidence="1" id="KW-0723">Serine/threonine-protein kinase</keyword>
<evidence type="ECO:0000256" key="2">
    <source>
        <dbReference type="ARBA" id="ARBA00022679"/>
    </source>
</evidence>
<dbReference type="GO" id="GO:0005737">
    <property type="term" value="C:cytoplasm"/>
    <property type="evidence" value="ECO:0007669"/>
    <property type="project" value="TreeGrafter"/>
</dbReference>
<evidence type="ECO:0000256" key="7">
    <source>
        <dbReference type="SAM" id="MobiDB-lite"/>
    </source>
</evidence>
<proteinExistence type="predicted"/>
<evidence type="ECO:0000256" key="6">
    <source>
        <dbReference type="PROSITE-ProRule" id="PRU10141"/>
    </source>
</evidence>
<dbReference type="PANTHER" id="PTHR24346">
    <property type="entry name" value="MAP/MICROTUBULE AFFINITY-REGULATING KINASE"/>
    <property type="match status" value="1"/>
</dbReference>
<dbReference type="PROSITE" id="PS50011">
    <property type="entry name" value="PROTEIN_KINASE_DOM"/>
    <property type="match status" value="1"/>
</dbReference>
<dbReference type="GO" id="GO:0035556">
    <property type="term" value="P:intracellular signal transduction"/>
    <property type="evidence" value="ECO:0007669"/>
    <property type="project" value="TreeGrafter"/>
</dbReference>
<evidence type="ECO:0000259" key="8">
    <source>
        <dbReference type="PROSITE" id="PS50011"/>
    </source>
</evidence>
<keyword evidence="5 6" id="KW-0067">ATP-binding</keyword>
<dbReference type="AlphaFoldDB" id="A0A7R8XDA0"/>
<feature type="region of interest" description="Disordered" evidence="7">
    <location>
        <begin position="315"/>
        <end position="339"/>
    </location>
</feature>
<dbReference type="InterPro" id="IPR017441">
    <property type="entry name" value="Protein_kinase_ATP_BS"/>
</dbReference>
<feature type="domain" description="Protein kinase" evidence="8">
    <location>
        <begin position="18"/>
        <end position="273"/>
    </location>
</feature>
<organism evidence="9">
    <name type="scientific">Darwinula stevensoni</name>
    <dbReference type="NCBI Taxonomy" id="69355"/>
    <lineage>
        <taxon>Eukaryota</taxon>
        <taxon>Metazoa</taxon>
        <taxon>Ecdysozoa</taxon>
        <taxon>Arthropoda</taxon>
        <taxon>Crustacea</taxon>
        <taxon>Oligostraca</taxon>
        <taxon>Ostracoda</taxon>
        <taxon>Podocopa</taxon>
        <taxon>Podocopida</taxon>
        <taxon>Darwinulocopina</taxon>
        <taxon>Darwinuloidea</taxon>
        <taxon>Darwinulidae</taxon>
        <taxon>Darwinula</taxon>
    </lineage>
</organism>
<protein>
    <recommendedName>
        <fullName evidence="8">Protein kinase domain-containing protein</fullName>
    </recommendedName>
</protein>
<feature type="binding site" evidence="6">
    <location>
        <position position="49"/>
    </location>
    <ligand>
        <name>ATP</name>
        <dbReference type="ChEBI" id="CHEBI:30616"/>
    </ligand>
</feature>
<dbReference type="EMBL" id="LR901025">
    <property type="protein sequence ID" value="CAD7247595.1"/>
    <property type="molecule type" value="Genomic_DNA"/>
</dbReference>
<evidence type="ECO:0000256" key="1">
    <source>
        <dbReference type="ARBA" id="ARBA00022527"/>
    </source>
</evidence>
<evidence type="ECO:0000313" key="9">
    <source>
        <dbReference type="EMBL" id="CAD7247595.1"/>
    </source>
</evidence>
<keyword evidence="2" id="KW-0808">Transferase</keyword>
<keyword evidence="10" id="KW-1185">Reference proteome</keyword>
<accession>A0A7R8XDA0</accession>
<dbReference type="GO" id="GO:0050321">
    <property type="term" value="F:tau-protein kinase activity"/>
    <property type="evidence" value="ECO:0007669"/>
    <property type="project" value="TreeGrafter"/>
</dbReference>
<dbReference type="Proteomes" id="UP000677054">
    <property type="component" value="Unassembled WGS sequence"/>
</dbReference>
<dbReference type="InterPro" id="IPR011009">
    <property type="entry name" value="Kinase-like_dom_sf"/>
</dbReference>
<evidence type="ECO:0000313" key="10">
    <source>
        <dbReference type="Proteomes" id="UP000677054"/>
    </source>
</evidence>
<dbReference type="GO" id="GO:0000226">
    <property type="term" value="P:microtubule cytoskeleton organization"/>
    <property type="evidence" value="ECO:0007669"/>
    <property type="project" value="TreeGrafter"/>
</dbReference>
<keyword evidence="3 6" id="KW-0547">Nucleotide-binding</keyword>
<sequence>MSGEERGSRDETLGKLGYTLGETLGRGAFGLVRVAWYDNGRNRVKLACKITDADRCSERFMRKFFPRELECCCYMRHPNVVRTHSVLRRRNEIFVFMQFVPNGNCLAYLAKNGKLSEYKAHYWFRQVISGLQYMHDKRWVHRDMKVDNILLTKSWNCKLADFGFARTLESETQSETYCGSPAYSHPRILARKPYDPALADVWSCGVILFVFLEGSLPFRGRGNARVLHRKMMNRDYEHKADVTDSVKDLISKLLQPVHEKQLDLNGCIRHPWMSSENYRSLCKREGFHDSDAIPPMPRFDVPRLKESRDVAKVASNLRPSTGSAHPTSAYRVSAHPVPQ</sequence>
<dbReference type="FunFam" id="1.10.510.10:FF:000571">
    <property type="entry name" value="Maternal embryonic leucine zipper kinase"/>
    <property type="match status" value="1"/>
</dbReference>